<organism evidence="2 3">
    <name type="scientific">Pedobacter cryoconitis</name>
    <dbReference type="NCBI Taxonomy" id="188932"/>
    <lineage>
        <taxon>Bacteria</taxon>
        <taxon>Pseudomonadati</taxon>
        <taxon>Bacteroidota</taxon>
        <taxon>Sphingobacteriia</taxon>
        <taxon>Sphingobacteriales</taxon>
        <taxon>Sphingobacteriaceae</taxon>
        <taxon>Pedobacter</taxon>
    </lineage>
</organism>
<gene>
    <name evidence="2" type="ORF">HDE68_004049</name>
</gene>
<dbReference type="AlphaFoldDB" id="A0A7W9E0M7"/>
<name>A0A7W9E0M7_9SPHI</name>
<proteinExistence type="predicted"/>
<keyword evidence="1" id="KW-0732">Signal</keyword>
<feature type="signal peptide" evidence="1">
    <location>
        <begin position="1"/>
        <end position="20"/>
    </location>
</feature>
<evidence type="ECO:0000256" key="1">
    <source>
        <dbReference type="SAM" id="SignalP"/>
    </source>
</evidence>
<dbReference type="EMBL" id="JACHCE010000007">
    <property type="protein sequence ID" value="MBB5638123.1"/>
    <property type="molecule type" value="Genomic_DNA"/>
</dbReference>
<dbReference type="Proteomes" id="UP000537204">
    <property type="component" value="Unassembled WGS sequence"/>
</dbReference>
<feature type="chain" id="PRO_5031123217" description="Lipocalin-like domain-containing protein" evidence="1">
    <location>
        <begin position="21"/>
        <end position="151"/>
    </location>
</feature>
<reference evidence="2 3" key="1">
    <citation type="submission" date="2020-08" db="EMBL/GenBank/DDBJ databases">
        <title>Genomic Encyclopedia of Type Strains, Phase IV (KMG-V): Genome sequencing to study the core and pangenomes of soil and plant-associated prokaryotes.</title>
        <authorList>
            <person name="Whitman W."/>
        </authorList>
    </citation>
    <scope>NUCLEOTIDE SEQUENCE [LARGE SCALE GENOMIC DNA]</scope>
    <source>
        <strain evidence="2 3">S3M1</strain>
    </source>
</reference>
<sequence>MKIKFLVLLLAGATSLAACKKDKDAPAPNPGDTQLPIGTYKLVQSINYDSTGKADTLKFPLSDLSLSFDQAKQTANIAGKPESIQITGGYNVKANNVLTDAVFTTPGIAPPTANDAVVLNLLKTGDSYEAKGATVTIKAKDKGFLVFSAQK</sequence>
<evidence type="ECO:0008006" key="4">
    <source>
        <dbReference type="Google" id="ProtNLM"/>
    </source>
</evidence>
<accession>A0A7W9E0M7</accession>
<comment type="caution">
    <text evidence="2">The sequence shown here is derived from an EMBL/GenBank/DDBJ whole genome shotgun (WGS) entry which is preliminary data.</text>
</comment>
<dbReference type="PROSITE" id="PS51257">
    <property type="entry name" value="PROKAR_LIPOPROTEIN"/>
    <property type="match status" value="1"/>
</dbReference>
<evidence type="ECO:0000313" key="3">
    <source>
        <dbReference type="Proteomes" id="UP000537204"/>
    </source>
</evidence>
<protein>
    <recommendedName>
        <fullName evidence="4">Lipocalin-like domain-containing protein</fullName>
    </recommendedName>
</protein>
<dbReference type="RefSeq" id="WP_183883965.1">
    <property type="nucleotide sequence ID" value="NZ_JACHCE010000007.1"/>
</dbReference>
<evidence type="ECO:0000313" key="2">
    <source>
        <dbReference type="EMBL" id="MBB5638123.1"/>
    </source>
</evidence>